<protein>
    <submittedName>
        <fullName evidence="1">Uncharacterized protein</fullName>
    </submittedName>
</protein>
<keyword evidence="2" id="KW-1185">Reference proteome</keyword>
<gene>
    <name evidence="1" type="ORF">ThidrDRAFT_4386</name>
</gene>
<organism evidence="1 2">
    <name type="scientific">Thiorhodococcus drewsii AZ1</name>
    <dbReference type="NCBI Taxonomy" id="765913"/>
    <lineage>
        <taxon>Bacteria</taxon>
        <taxon>Pseudomonadati</taxon>
        <taxon>Pseudomonadota</taxon>
        <taxon>Gammaproteobacteria</taxon>
        <taxon>Chromatiales</taxon>
        <taxon>Chromatiaceae</taxon>
        <taxon>Thiorhodococcus</taxon>
    </lineage>
</organism>
<dbReference type="STRING" id="765913.ThidrDRAFT_4386"/>
<sequence length="102" mass="10764">MLLYRKASTGNVLALEWDGEQLLYQLASGETHYLNGLGAIVFACLGENPLGLSEVRRRVLAEAGMDEGDAAGQGPGDAELKGVLDRFVELGLADSESGSEPL</sequence>
<dbReference type="Proteomes" id="UP000004200">
    <property type="component" value="Unassembled WGS sequence"/>
</dbReference>
<name>G2E7X2_9GAMM</name>
<dbReference type="AlphaFoldDB" id="G2E7X2"/>
<evidence type="ECO:0000313" key="2">
    <source>
        <dbReference type="Proteomes" id="UP000004200"/>
    </source>
</evidence>
<reference evidence="1 2" key="1">
    <citation type="submission" date="2011-06" db="EMBL/GenBank/DDBJ databases">
        <title>The draft genome of Thiorhodococcus drewsii AZ1.</title>
        <authorList>
            <consortium name="US DOE Joint Genome Institute (JGI-PGF)"/>
            <person name="Lucas S."/>
            <person name="Han J."/>
            <person name="Lapidus A."/>
            <person name="Cheng J.-F."/>
            <person name="Goodwin L."/>
            <person name="Pitluck S."/>
            <person name="Peters L."/>
            <person name="Land M.L."/>
            <person name="Hauser L."/>
            <person name="Vogl K."/>
            <person name="Liu Z."/>
            <person name="Imhoff J."/>
            <person name="Thiel V."/>
            <person name="Frigaard N.-U."/>
            <person name="Bryant D.A."/>
            <person name="Woyke T.J."/>
        </authorList>
    </citation>
    <scope>NUCLEOTIDE SEQUENCE [LARGE SCALE GENOMIC DNA]</scope>
    <source>
        <strain evidence="1 2">AZ1</strain>
    </source>
</reference>
<dbReference type="InterPro" id="IPR027599">
    <property type="entry name" value="PqqD-rel_X"/>
</dbReference>
<comment type="caution">
    <text evidence="1">The sequence shown here is derived from an EMBL/GenBank/DDBJ whole genome shotgun (WGS) entry which is preliminary data.</text>
</comment>
<dbReference type="NCBIfam" id="TIGR04353">
    <property type="entry name" value="PqqD_rel_X"/>
    <property type="match status" value="1"/>
</dbReference>
<evidence type="ECO:0000313" key="1">
    <source>
        <dbReference type="EMBL" id="EGV27812.1"/>
    </source>
</evidence>
<dbReference type="RefSeq" id="WP_007043098.1">
    <property type="nucleotide sequence ID" value="NZ_AFWT01000058.1"/>
</dbReference>
<dbReference type="EMBL" id="AFWT01000058">
    <property type="protein sequence ID" value="EGV27812.1"/>
    <property type="molecule type" value="Genomic_DNA"/>
</dbReference>
<proteinExistence type="predicted"/>
<accession>G2E7X2</accession>
<dbReference type="OrthoDB" id="5772997at2"/>